<dbReference type="Pfam" id="PF24898">
    <property type="entry name" value="GGDEF_GdpP"/>
    <property type="match status" value="1"/>
</dbReference>
<feature type="domain" description="GGDEF" evidence="1">
    <location>
        <begin position="108"/>
        <end position="239"/>
    </location>
</feature>
<gene>
    <name evidence="2" type="ORF">V2E24_01190</name>
</gene>
<comment type="caution">
    <text evidence="2">The sequence shown here is derived from an EMBL/GenBank/DDBJ whole genome shotgun (WGS) entry which is preliminary data.</text>
</comment>
<dbReference type="Gene3D" id="3.30.70.270">
    <property type="match status" value="1"/>
</dbReference>
<dbReference type="InterPro" id="IPR043128">
    <property type="entry name" value="Rev_trsase/Diguanyl_cyclase"/>
</dbReference>
<evidence type="ECO:0000259" key="1">
    <source>
        <dbReference type="PROSITE" id="PS50887"/>
    </source>
</evidence>
<keyword evidence="3" id="KW-1185">Reference proteome</keyword>
<dbReference type="PROSITE" id="PS50887">
    <property type="entry name" value="GGDEF"/>
    <property type="match status" value="1"/>
</dbReference>
<evidence type="ECO:0000313" key="3">
    <source>
        <dbReference type="Proteomes" id="UP001344817"/>
    </source>
</evidence>
<dbReference type="Proteomes" id="UP001344817">
    <property type="component" value="Unassembled WGS sequence"/>
</dbReference>
<dbReference type="InterPro" id="IPR001667">
    <property type="entry name" value="DDH_dom"/>
</dbReference>
<dbReference type="Gene3D" id="3.10.310.30">
    <property type="match status" value="1"/>
</dbReference>
<dbReference type="PANTHER" id="PTHR47618">
    <property type="entry name" value="BIFUNCTIONAL OLIGORIBONUCLEASE AND PAP PHOSPHATASE NRNA"/>
    <property type="match status" value="1"/>
</dbReference>
<dbReference type="PANTHER" id="PTHR47618:SF2">
    <property type="entry name" value="CYCLIC-DI-AMP PHOSPHODIESTERASE GDPP"/>
    <property type="match status" value="1"/>
</dbReference>
<proteinExistence type="predicted"/>
<dbReference type="Gene3D" id="3.90.1640.10">
    <property type="entry name" value="inorganic pyrophosphatase (n-terminal core)"/>
    <property type="match status" value="1"/>
</dbReference>
<dbReference type="InterPro" id="IPR038763">
    <property type="entry name" value="DHH_sf"/>
</dbReference>
<sequence>MVKNSFNSFIEDIITNNNFGIITYDNDQKIIWVSSFIKHNLNNDPIGLNVKEFFENYIKNADDLLTKVSFQFNYKSNYYEAQVWPLKNTISIRDITGEMNIIKESNEQKIVIGEIEIDNYQLYQSILSEEQLFNINKQVINKIEKCAQEQGYNLIYRQYTNGKFIVICNEKTLELLQEQEFKNMLNFDDTTTFGDQYQLSVSIGFAKGWLSLNDKIDQAKKALLQSKNRGGDQVTIFSNTSAPIYYGSTSVIMSDNSRTQIKLISNLLETKLKSKDVSKVIIYGHNYCDLDSLGSAYALWKIAKNYNKKAYICNITFDTTTEKVIQKYNLRKTDMFIRPFQANKITDLNTVVIFVDNSAISRTDNPEAINNAKNENIFIFDHHRVGSSVDFCPRSNRYIDPNASSACEIITEIITFMEGKNEIDSTTAQMLMNGIYLDTGQFTKSITPRAFSAASWLESKGARGAISTEILKIDEKTSNLVNELLENIHEVKKGYFLAYKDIEVSNDTISIAADEILKISGRVAGFVVAKQAGTNNYKLSARGIKTNVQIICEAVGGGGHFGTAAAVTNEPLDIFIDNIKQAIVGSHKNESNIN</sequence>
<dbReference type="EMBL" id="JAZDWZ010000003">
    <property type="protein sequence ID" value="MEE3928192.1"/>
    <property type="molecule type" value="Genomic_DNA"/>
</dbReference>
<dbReference type="SUPFAM" id="SSF64182">
    <property type="entry name" value="DHH phosphoesterases"/>
    <property type="match status" value="1"/>
</dbReference>
<dbReference type="InterPro" id="IPR029787">
    <property type="entry name" value="Nucleotide_cyclase"/>
</dbReference>
<evidence type="ECO:0000313" key="2">
    <source>
        <dbReference type="EMBL" id="MEE3928192.1"/>
    </source>
</evidence>
<accession>A0ABU7ML56</accession>
<dbReference type="InterPro" id="IPR000160">
    <property type="entry name" value="GGDEF_dom"/>
</dbReference>
<reference evidence="2" key="1">
    <citation type="submission" date="2024-01" db="EMBL/GenBank/DDBJ databases">
        <title>Genome sequence of Mycoplasma ciconiae type strain DSM 25251.</title>
        <authorList>
            <person name="Spergser J."/>
        </authorList>
    </citation>
    <scope>NUCLEOTIDE SEQUENCE [LARGE SCALE GENOMIC DNA]</scope>
    <source>
        <strain evidence="2">DSM 25251</strain>
    </source>
</reference>
<dbReference type="Pfam" id="PF02272">
    <property type="entry name" value="DHHA1"/>
    <property type="match status" value="1"/>
</dbReference>
<dbReference type="Gene3D" id="3.30.450.20">
    <property type="entry name" value="PAS domain"/>
    <property type="match status" value="1"/>
</dbReference>
<organism evidence="2 3">
    <name type="scientific">Mycoplasmopsis ciconiae</name>
    <dbReference type="NCBI Taxonomy" id="561067"/>
    <lineage>
        <taxon>Bacteria</taxon>
        <taxon>Bacillati</taxon>
        <taxon>Mycoplasmatota</taxon>
        <taxon>Mycoplasmoidales</taxon>
        <taxon>Metamycoplasmataceae</taxon>
        <taxon>Mycoplasmopsis</taxon>
    </lineage>
</organism>
<dbReference type="InterPro" id="IPR003156">
    <property type="entry name" value="DHHA1_dom"/>
</dbReference>
<dbReference type="SUPFAM" id="SSF55073">
    <property type="entry name" value="Nucleotide cyclase"/>
    <property type="match status" value="1"/>
</dbReference>
<dbReference type="Pfam" id="PF01368">
    <property type="entry name" value="DHH"/>
    <property type="match status" value="1"/>
</dbReference>
<protein>
    <submittedName>
        <fullName evidence="2">DHH family phosphoesterase</fullName>
    </submittedName>
</protein>
<dbReference type="InterPro" id="IPR051319">
    <property type="entry name" value="Oligoribo/pAp-PDE_c-di-AMP_PDE"/>
</dbReference>
<name>A0ABU7ML56_9BACT</name>